<dbReference type="InterPro" id="IPR050465">
    <property type="entry name" value="UPF0194_transport"/>
</dbReference>
<dbReference type="Gene3D" id="2.40.420.20">
    <property type="match status" value="1"/>
</dbReference>
<feature type="coiled-coil region" evidence="3">
    <location>
        <begin position="111"/>
        <end position="138"/>
    </location>
</feature>
<dbReference type="PANTHER" id="PTHR32347:SF14">
    <property type="entry name" value="EFFLUX SYSTEM COMPONENT YKNX-RELATED"/>
    <property type="match status" value="1"/>
</dbReference>
<reference evidence="5" key="1">
    <citation type="submission" date="2023-07" db="EMBL/GenBank/DDBJ databases">
        <title>Genome content predicts the carbon catabolic preferences of heterotrophic bacteria.</title>
        <authorList>
            <person name="Gralka M."/>
        </authorList>
    </citation>
    <scope>NUCLEOTIDE SEQUENCE</scope>
    <source>
        <strain evidence="5">4G09</strain>
    </source>
</reference>
<evidence type="ECO:0000313" key="5">
    <source>
        <dbReference type="EMBL" id="MDP2566633.1"/>
    </source>
</evidence>
<keyword evidence="2 3" id="KW-0175">Coiled coil</keyword>
<keyword evidence="6" id="KW-1185">Reference proteome</keyword>
<dbReference type="PANTHER" id="PTHR32347">
    <property type="entry name" value="EFFLUX SYSTEM COMPONENT YKNX-RELATED"/>
    <property type="match status" value="1"/>
</dbReference>
<keyword evidence="4" id="KW-0812">Transmembrane</keyword>
<accession>A0ABT9FIM7</accession>
<name>A0ABT9FIM7_9GAMM</name>
<gene>
    <name evidence="5" type="ORF">Q8W34_18480</name>
</gene>
<dbReference type="RefSeq" id="WP_305398566.1">
    <property type="nucleotide sequence ID" value="NZ_JAUYVT010000023.1"/>
</dbReference>
<dbReference type="Proteomes" id="UP001177212">
    <property type="component" value="Unassembled WGS sequence"/>
</dbReference>
<sequence length="417" mass="46149">MIKDTSAQDIQVKTPANHKKRFLLIIAVLLLVIAATYGVMSGSDATKSFSQEKVQIAKVEIKTLIRDVAASGKIVAANAPHIYSPERGFVSLHVKAGDTVTKGDELAVLHSPELTNELKQQQSVLQRLEGELKRQHLQSRRDSLTLTKTLDMASVELNAAQREDRRAKLSIKKHLISQIDLEKAIDDLSRAQLTYKHAQQEVALAKDTLAFELQAAKSDVERQQLIVDELHRKVNELSIRATVTGIVGNLLVQQKAAVTQSQPLMTLVDLSHFEAQLQVPESYANELGLGMDVELKLGNETIMGVLSAISPEVNNREVTTRVRFTSNSNNIRQNQRLTARILLDNRQNVLQVKRGAFMQQGGIVAYKIDGNFARRIPISVGATSINAVEILSGLNENDEIIISSYNQFNQADTLLLN</sequence>
<comment type="caution">
    <text evidence="5">The sequence shown here is derived from an EMBL/GenBank/DDBJ whole genome shotgun (WGS) entry which is preliminary data.</text>
</comment>
<protein>
    <submittedName>
        <fullName evidence="5">HlyD family efflux transporter periplasmic adaptor subunit</fullName>
    </submittedName>
</protein>
<organism evidence="5 6">
    <name type="scientific">Pseudoalteromonas marina</name>
    <dbReference type="NCBI Taxonomy" id="267375"/>
    <lineage>
        <taxon>Bacteria</taxon>
        <taxon>Pseudomonadati</taxon>
        <taxon>Pseudomonadota</taxon>
        <taxon>Gammaproteobacteria</taxon>
        <taxon>Alteromonadales</taxon>
        <taxon>Pseudoalteromonadaceae</taxon>
        <taxon>Pseudoalteromonas</taxon>
    </lineage>
</organism>
<dbReference type="Gene3D" id="2.40.30.170">
    <property type="match status" value="1"/>
</dbReference>
<dbReference type="Gene3D" id="2.40.50.100">
    <property type="match status" value="2"/>
</dbReference>
<evidence type="ECO:0000256" key="4">
    <source>
        <dbReference type="SAM" id="Phobius"/>
    </source>
</evidence>
<dbReference type="Gene3D" id="1.10.287.470">
    <property type="entry name" value="Helix hairpin bin"/>
    <property type="match status" value="2"/>
</dbReference>
<evidence type="ECO:0000313" key="6">
    <source>
        <dbReference type="Proteomes" id="UP001177212"/>
    </source>
</evidence>
<proteinExistence type="predicted"/>
<keyword evidence="4" id="KW-1133">Transmembrane helix</keyword>
<dbReference type="EMBL" id="JAUYVT010000023">
    <property type="protein sequence ID" value="MDP2566633.1"/>
    <property type="molecule type" value="Genomic_DNA"/>
</dbReference>
<comment type="subcellular location">
    <subcellularLocation>
        <location evidence="1">Cell envelope</location>
    </subcellularLocation>
</comment>
<feature type="coiled-coil region" evidence="3">
    <location>
        <begin position="181"/>
        <end position="233"/>
    </location>
</feature>
<evidence type="ECO:0000256" key="1">
    <source>
        <dbReference type="ARBA" id="ARBA00004196"/>
    </source>
</evidence>
<evidence type="ECO:0000256" key="2">
    <source>
        <dbReference type="ARBA" id="ARBA00023054"/>
    </source>
</evidence>
<feature type="transmembrane region" description="Helical" evidence="4">
    <location>
        <begin position="21"/>
        <end position="40"/>
    </location>
</feature>
<evidence type="ECO:0000256" key="3">
    <source>
        <dbReference type="SAM" id="Coils"/>
    </source>
</evidence>
<keyword evidence="4" id="KW-0472">Membrane</keyword>